<dbReference type="EMBL" id="CABM01000055">
    <property type="protein sequence ID" value="CBH98503.1"/>
    <property type="molecule type" value="Genomic_DNA"/>
</dbReference>
<dbReference type="InterPro" id="IPR036942">
    <property type="entry name" value="Beta-barrel_TonB_sf"/>
</dbReference>
<feature type="domain" description="TonB-dependent receptor-like beta-barrel" evidence="12">
    <location>
        <begin position="313"/>
        <end position="742"/>
    </location>
</feature>
<dbReference type="GO" id="GO:0009279">
    <property type="term" value="C:cell outer membrane"/>
    <property type="evidence" value="ECO:0007669"/>
    <property type="project" value="UniProtKB-SubCell"/>
</dbReference>
<accession>E6PU96</accession>
<comment type="subcellular location">
    <subcellularLocation>
        <location evidence="1">Cell outer membrane</location>
        <topology evidence="1">Multi-pass membrane protein</topology>
    </subcellularLocation>
</comment>
<evidence type="ECO:0000256" key="1">
    <source>
        <dbReference type="ARBA" id="ARBA00004571"/>
    </source>
</evidence>
<feature type="domain" description="TonB-dependent receptor plug" evidence="13">
    <location>
        <begin position="74"/>
        <end position="181"/>
    </location>
</feature>
<keyword evidence="2" id="KW-0813">Transport</keyword>
<organism evidence="14">
    <name type="scientific">mine drainage metagenome</name>
    <dbReference type="NCBI Taxonomy" id="410659"/>
    <lineage>
        <taxon>unclassified sequences</taxon>
        <taxon>metagenomes</taxon>
        <taxon>ecological metagenomes</taxon>
    </lineage>
</organism>
<feature type="region of interest" description="Disordered" evidence="11">
    <location>
        <begin position="40"/>
        <end position="65"/>
    </location>
</feature>
<gene>
    <name evidence="14" type="ORF">CARN2_3984</name>
</gene>
<name>E6PU96_9ZZZZ</name>
<keyword evidence="9" id="KW-0472">Membrane</keyword>
<evidence type="ECO:0000256" key="5">
    <source>
        <dbReference type="ARBA" id="ARBA00022729"/>
    </source>
</evidence>
<dbReference type="Pfam" id="PF00593">
    <property type="entry name" value="TonB_dep_Rec_b-barrel"/>
    <property type="match status" value="1"/>
</dbReference>
<dbReference type="Pfam" id="PF07715">
    <property type="entry name" value="Plug"/>
    <property type="match status" value="1"/>
</dbReference>
<dbReference type="PROSITE" id="PS52016">
    <property type="entry name" value="TONB_DEPENDENT_REC_3"/>
    <property type="match status" value="1"/>
</dbReference>
<dbReference type="GO" id="GO:0015344">
    <property type="term" value="F:siderophore uptake transmembrane transporter activity"/>
    <property type="evidence" value="ECO:0007669"/>
    <property type="project" value="TreeGrafter"/>
</dbReference>
<dbReference type="InterPro" id="IPR010917">
    <property type="entry name" value="TonB_rcpt_CS"/>
</dbReference>
<dbReference type="PROSITE" id="PS01156">
    <property type="entry name" value="TONB_DEPENDENT_REC_2"/>
    <property type="match status" value="1"/>
</dbReference>
<comment type="caution">
    <text evidence="14">The sequence shown here is derived from an EMBL/GenBank/DDBJ whole genome shotgun (WGS) entry which is preliminary data.</text>
</comment>
<dbReference type="InterPro" id="IPR039426">
    <property type="entry name" value="TonB-dep_rcpt-like"/>
</dbReference>
<dbReference type="Gene3D" id="2.40.170.20">
    <property type="entry name" value="TonB-dependent receptor, beta-barrel domain"/>
    <property type="match status" value="1"/>
</dbReference>
<dbReference type="AlphaFoldDB" id="E6PU96"/>
<feature type="compositionally biased region" description="Basic and acidic residues" evidence="11">
    <location>
        <begin position="56"/>
        <end position="65"/>
    </location>
</feature>
<evidence type="ECO:0000256" key="6">
    <source>
        <dbReference type="ARBA" id="ARBA00023004"/>
    </source>
</evidence>
<evidence type="ECO:0000313" key="14">
    <source>
        <dbReference type="EMBL" id="CBH98503.1"/>
    </source>
</evidence>
<dbReference type="InterPro" id="IPR000531">
    <property type="entry name" value="Beta-barrel_TonB"/>
</dbReference>
<proteinExistence type="predicted"/>
<keyword evidence="10" id="KW-0998">Cell outer membrane</keyword>
<evidence type="ECO:0000256" key="7">
    <source>
        <dbReference type="ARBA" id="ARBA00023065"/>
    </source>
</evidence>
<dbReference type="InterPro" id="IPR012910">
    <property type="entry name" value="Plug_dom"/>
</dbReference>
<dbReference type="Gene3D" id="2.170.130.10">
    <property type="entry name" value="TonB-dependent receptor, plug domain"/>
    <property type="match status" value="1"/>
</dbReference>
<dbReference type="SUPFAM" id="SSF56935">
    <property type="entry name" value="Porins"/>
    <property type="match status" value="1"/>
</dbReference>
<keyword evidence="7" id="KW-0406">Ion transport</keyword>
<sequence length="786" mass="84639">MQHPITPTAHPAFKPSLLAQAMFTALLALPLATAQAQSAPESLGTVQAGGQTNATSEHKPSHEAEKLAPVHVFKSGESVKVLTKSELTAAGPVGGSAQALSYAPGVGVTGYGATGSTKNSISINGIKQGWGGFSGGQIDNGSIAVTFDGVPMANPSTGLWESPEVPQLSLLQGAAITYGPGNASDRWYNNIGGEIAFVPLQPTDKPGGSIGLSVGSYGARNLSINLRTGAHDGWSTILAGGVGSANSYRTSVDGFDNHSHNYAWFLKTRKTFENGDFSLGFYQAQGSGYRPVPIPLQPISGVTLDGTANAPLYSQPTSGYDSSIPANVWFKNDTNKTRLIYGKANINVDASLSLHNLIWYRLGERLHYHYNNYGLSNPGNLYEYNNPSDTVYGDKAWADVKMPYNTVSFGGFFLKSHYNSRNAFYNTNPPYNGSQTVPNAHYRSDYWDQTDLAAFVQDRISPTANLDITPGIRFINYQTSYYPAAQSDFSQAYALYPGNNQGVLPAANVTHHATEPSVAVNWRVNEALALFGNYAVAYKEPQVGGGGGIYQSTPPIYNLEKGTDYNLGVKMHVKNDGVLRNFLLSVSYFHLHYSNQYIPLSDANGNFLGDANGDSIYKGFNIAVADDVLYNLHLFANMNFEQANFNNYTTGGVSYAGLPVSNVPNRTLNVGASYAYYVSGMLLTPRAWYQYVGQQHMFDNNLGAPSQKTIPAYGTFNIGLDGEVPFAHSSLHDVRFSVDVLNVLDKRYNAFEEVTSGGLLGGNSQGQVLGLPGAPRTFYASVNADF</sequence>
<evidence type="ECO:0000256" key="2">
    <source>
        <dbReference type="ARBA" id="ARBA00022448"/>
    </source>
</evidence>
<dbReference type="PANTHER" id="PTHR32552">
    <property type="entry name" value="FERRICHROME IRON RECEPTOR-RELATED"/>
    <property type="match status" value="1"/>
</dbReference>
<evidence type="ECO:0000256" key="4">
    <source>
        <dbReference type="ARBA" id="ARBA00022692"/>
    </source>
</evidence>
<evidence type="ECO:0000256" key="3">
    <source>
        <dbReference type="ARBA" id="ARBA00022496"/>
    </source>
</evidence>
<feature type="compositionally biased region" description="Polar residues" evidence="11">
    <location>
        <begin position="44"/>
        <end position="55"/>
    </location>
</feature>
<evidence type="ECO:0000256" key="8">
    <source>
        <dbReference type="ARBA" id="ARBA00023077"/>
    </source>
</evidence>
<evidence type="ECO:0000256" key="9">
    <source>
        <dbReference type="ARBA" id="ARBA00023136"/>
    </source>
</evidence>
<keyword evidence="3" id="KW-0410">Iron transport</keyword>
<dbReference type="InterPro" id="IPR037066">
    <property type="entry name" value="Plug_dom_sf"/>
</dbReference>
<evidence type="ECO:0000259" key="12">
    <source>
        <dbReference type="Pfam" id="PF00593"/>
    </source>
</evidence>
<reference evidence="14" key="1">
    <citation type="submission" date="2009-10" db="EMBL/GenBank/DDBJ databases">
        <title>Diversity of trophic interactions inside an arsenic-rich microbial ecosystem.</title>
        <authorList>
            <person name="Bertin P.N."/>
            <person name="Heinrich-Salmeron A."/>
            <person name="Pelletier E."/>
            <person name="Goulhen-Chollet F."/>
            <person name="Arsene-Ploetze F."/>
            <person name="Gallien S."/>
            <person name="Calteau A."/>
            <person name="Vallenet D."/>
            <person name="Casiot C."/>
            <person name="Chane-Woon-Ming B."/>
            <person name="Giloteaux L."/>
            <person name="Barakat M."/>
            <person name="Bonnefoy V."/>
            <person name="Bruneel O."/>
            <person name="Chandler M."/>
            <person name="Cleiss J."/>
            <person name="Duran R."/>
            <person name="Elbaz-Poulichet F."/>
            <person name="Fonknechten N."/>
            <person name="Lauga B."/>
            <person name="Mornico D."/>
            <person name="Ortet P."/>
            <person name="Schaeffer C."/>
            <person name="Siguier P."/>
            <person name="Alexander Thil Smith A."/>
            <person name="Van Dorsselaer A."/>
            <person name="Weissenbach J."/>
            <person name="Medigue C."/>
            <person name="Le Paslier D."/>
        </authorList>
    </citation>
    <scope>NUCLEOTIDE SEQUENCE</scope>
</reference>
<evidence type="ECO:0000256" key="11">
    <source>
        <dbReference type="SAM" id="MobiDB-lite"/>
    </source>
</evidence>
<keyword evidence="6" id="KW-0408">Iron</keyword>
<protein>
    <submittedName>
        <fullName evidence="14">Putative Porin</fullName>
    </submittedName>
</protein>
<keyword evidence="5" id="KW-0732">Signal</keyword>
<evidence type="ECO:0000256" key="10">
    <source>
        <dbReference type="ARBA" id="ARBA00023237"/>
    </source>
</evidence>
<dbReference type="PANTHER" id="PTHR32552:SF68">
    <property type="entry name" value="FERRICHROME OUTER MEMBRANE TRANSPORTER_PHAGE RECEPTOR"/>
    <property type="match status" value="1"/>
</dbReference>
<evidence type="ECO:0000259" key="13">
    <source>
        <dbReference type="Pfam" id="PF07715"/>
    </source>
</evidence>
<keyword evidence="4" id="KW-0812">Transmembrane</keyword>
<keyword evidence="8" id="KW-0798">TonB box</keyword>